<accession>A0A3N6NFK8</accession>
<organism evidence="2 3">
    <name type="scientific">Okeania hirsuta</name>
    <dbReference type="NCBI Taxonomy" id="1458930"/>
    <lineage>
        <taxon>Bacteria</taxon>
        <taxon>Bacillati</taxon>
        <taxon>Cyanobacteriota</taxon>
        <taxon>Cyanophyceae</taxon>
        <taxon>Oscillatoriophycideae</taxon>
        <taxon>Oscillatoriales</taxon>
        <taxon>Microcoleaceae</taxon>
        <taxon>Okeania</taxon>
    </lineage>
</organism>
<sequence length="57" mass="6591">MKKLRIKVLYLSPYSPEFNPIENCWSKIKEYLRGVAARTRDDARNSINGSNLASNFN</sequence>
<feature type="domain" description="Tc1-like transposase DDE" evidence="1">
    <location>
        <begin position="4"/>
        <end position="40"/>
    </location>
</feature>
<comment type="caution">
    <text evidence="2">The sequence shown here is derived from an EMBL/GenBank/DDBJ whole genome shotgun (WGS) entry which is preliminary data.</text>
</comment>
<dbReference type="AlphaFoldDB" id="A0A3N6NFK8"/>
<name>A0A3N6NFK8_9CYAN</name>
<dbReference type="GO" id="GO:0003676">
    <property type="term" value="F:nucleic acid binding"/>
    <property type="evidence" value="ECO:0007669"/>
    <property type="project" value="InterPro"/>
</dbReference>
<evidence type="ECO:0000313" key="2">
    <source>
        <dbReference type="EMBL" id="RQH43525.1"/>
    </source>
</evidence>
<reference evidence="2 3" key="1">
    <citation type="journal article" date="2018" name="ACS Chem. Biol.">
        <title>Ketoreductase domain dysfunction expands chemodiversity: malyngamide biosynthesis in the cyanobacterium Okeania hirsuta.</title>
        <authorList>
            <person name="Moss N.A."/>
            <person name="Leao T."/>
            <person name="Rankin M."/>
            <person name="McCullough T.M."/>
            <person name="Qu P."/>
            <person name="Korobeynikov A."/>
            <person name="Smith J.L."/>
            <person name="Gerwick L."/>
            <person name="Gerwick W.H."/>
        </authorList>
    </citation>
    <scope>NUCLEOTIDE SEQUENCE [LARGE SCALE GENOMIC DNA]</scope>
    <source>
        <strain evidence="2 3">PAB10Feb10-1</strain>
    </source>
</reference>
<proteinExistence type="predicted"/>
<protein>
    <recommendedName>
        <fullName evidence="1">Tc1-like transposase DDE domain-containing protein</fullName>
    </recommendedName>
</protein>
<evidence type="ECO:0000313" key="3">
    <source>
        <dbReference type="Proteomes" id="UP000269154"/>
    </source>
</evidence>
<dbReference type="OrthoDB" id="427021at2"/>
<dbReference type="Pfam" id="PF13358">
    <property type="entry name" value="DDE_3"/>
    <property type="match status" value="1"/>
</dbReference>
<dbReference type="EMBL" id="RCBY01000060">
    <property type="protein sequence ID" value="RQH43525.1"/>
    <property type="molecule type" value="Genomic_DNA"/>
</dbReference>
<evidence type="ECO:0000259" key="1">
    <source>
        <dbReference type="Pfam" id="PF13358"/>
    </source>
</evidence>
<gene>
    <name evidence="2" type="ORF">D5R40_12720</name>
</gene>
<dbReference type="InterPro" id="IPR036397">
    <property type="entry name" value="RNaseH_sf"/>
</dbReference>
<dbReference type="Proteomes" id="UP000269154">
    <property type="component" value="Unassembled WGS sequence"/>
</dbReference>
<dbReference type="InterPro" id="IPR038717">
    <property type="entry name" value="Tc1-like_DDE_dom"/>
</dbReference>
<keyword evidence="3" id="KW-1185">Reference proteome</keyword>
<dbReference type="Gene3D" id="3.30.420.10">
    <property type="entry name" value="Ribonuclease H-like superfamily/Ribonuclease H"/>
    <property type="match status" value="1"/>
</dbReference>